<dbReference type="NCBIfam" id="TIGR00667">
    <property type="entry name" value="aat"/>
    <property type="match status" value="1"/>
</dbReference>
<accession>A0A0F9SJS9</accession>
<dbReference type="PANTHER" id="PTHR30098">
    <property type="entry name" value="LEUCYL/PHENYLALANYL-TRNA--PROTEIN TRANSFERASE"/>
    <property type="match status" value="1"/>
</dbReference>
<evidence type="ECO:0008006" key="6">
    <source>
        <dbReference type="Google" id="ProtNLM"/>
    </source>
</evidence>
<dbReference type="GO" id="GO:0030163">
    <property type="term" value="P:protein catabolic process"/>
    <property type="evidence" value="ECO:0007669"/>
    <property type="project" value="InterPro"/>
</dbReference>
<dbReference type="InterPro" id="IPR042221">
    <property type="entry name" value="Leu/Phe-tRNA_Trfase_N"/>
</dbReference>
<dbReference type="FunFam" id="3.30.70.3550:FF:000001">
    <property type="entry name" value="Leucyl/phenylalanyl-tRNA--protein transferase"/>
    <property type="match status" value="1"/>
</dbReference>
<name>A0A0F9SJS9_9ZZZZ</name>
<dbReference type="Gene3D" id="3.30.70.3550">
    <property type="entry name" value="Leucyl/phenylalanyl-tRNA-protein transferase, N-terminal domain"/>
    <property type="match status" value="1"/>
</dbReference>
<dbReference type="InterPro" id="IPR042203">
    <property type="entry name" value="Leu/Phe-tRNA_Trfase_C"/>
</dbReference>
<dbReference type="SUPFAM" id="SSF55729">
    <property type="entry name" value="Acyl-CoA N-acyltransferases (Nat)"/>
    <property type="match status" value="1"/>
</dbReference>
<comment type="caution">
    <text evidence="5">The sequence shown here is derived from an EMBL/GenBank/DDBJ whole genome shotgun (WGS) entry which is preliminary data.</text>
</comment>
<dbReference type="GO" id="GO:0008914">
    <property type="term" value="F:leucyl-tRNA--protein transferase activity"/>
    <property type="evidence" value="ECO:0007669"/>
    <property type="project" value="InterPro"/>
</dbReference>
<reference evidence="5" key="1">
    <citation type="journal article" date="2015" name="Nature">
        <title>Complex archaea that bridge the gap between prokaryotes and eukaryotes.</title>
        <authorList>
            <person name="Spang A."/>
            <person name="Saw J.H."/>
            <person name="Jorgensen S.L."/>
            <person name="Zaremba-Niedzwiedzka K."/>
            <person name="Martijn J."/>
            <person name="Lind A.E."/>
            <person name="van Eijk R."/>
            <person name="Schleper C."/>
            <person name="Guy L."/>
            <person name="Ettema T.J."/>
        </authorList>
    </citation>
    <scope>NUCLEOTIDE SEQUENCE</scope>
</reference>
<dbReference type="FunFam" id="3.40.630.70:FF:000001">
    <property type="entry name" value="Leucyl/phenylalanyl-tRNA--protein transferase"/>
    <property type="match status" value="1"/>
</dbReference>
<evidence type="ECO:0000313" key="5">
    <source>
        <dbReference type="EMBL" id="KKN69225.1"/>
    </source>
</evidence>
<comment type="subcellular location">
    <subcellularLocation>
        <location evidence="1">Cytoplasm</location>
    </subcellularLocation>
</comment>
<sequence length="230" mass="25511">MGQLTWLDASSTHFPPARRALKSPNGLLAAGGDLSPARLLSAYRNGIFPWYEAGQPILWWCPDPRTILAPSELHISRSMRKVMRQTSFSVTLDQDFPAVMAACAAPRRDTDATWITPAMQAAYTRMHHQGHAHSVEVWEAGELVGGLYGLALGRVFFGESMFSIRTNASKIAFITLAEHLSECDFVLIDCQMPTDHLFSLGARSMSRADFLQQLAQFCPADSPSNWQAQR</sequence>
<dbReference type="EMBL" id="LAZR01000430">
    <property type="protein sequence ID" value="KKN69225.1"/>
    <property type="molecule type" value="Genomic_DNA"/>
</dbReference>
<evidence type="ECO:0000256" key="3">
    <source>
        <dbReference type="ARBA" id="ARBA00022679"/>
    </source>
</evidence>
<keyword evidence="2" id="KW-0963">Cytoplasm</keyword>
<dbReference type="HAMAP" id="MF_00688">
    <property type="entry name" value="Leu_Phe_trans"/>
    <property type="match status" value="1"/>
</dbReference>
<evidence type="ECO:0000256" key="2">
    <source>
        <dbReference type="ARBA" id="ARBA00022490"/>
    </source>
</evidence>
<dbReference type="AlphaFoldDB" id="A0A0F9SJS9"/>
<dbReference type="PANTHER" id="PTHR30098:SF2">
    <property type="entry name" value="LEUCYL_PHENYLALANYL-TRNA--PROTEIN TRANSFERASE"/>
    <property type="match status" value="1"/>
</dbReference>
<keyword evidence="4" id="KW-0012">Acyltransferase</keyword>
<organism evidence="5">
    <name type="scientific">marine sediment metagenome</name>
    <dbReference type="NCBI Taxonomy" id="412755"/>
    <lineage>
        <taxon>unclassified sequences</taxon>
        <taxon>metagenomes</taxon>
        <taxon>ecological metagenomes</taxon>
    </lineage>
</organism>
<evidence type="ECO:0000256" key="1">
    <source>
        <dbReference type="ARBA" id="ARBA00004496"/>
    </source>
</evidence>
<dbReference type="Pfam" id="PF03588">
    <property type="entry name" value="Leu_Phe_trans"/>
    <property type="match status" value="1"/>
</dbReference>
<evidence type="ECO:0000256" key="4">
    <source>
        <dbReference type="ARBA" id="ARBA00023315"/>
    </source>
</evidence>
<protein>
    <recommendedName>
        <fullName evidence="6">Leucyl/phenylalanyl-tRNA--protein transferase</fullName>
    </recommendedName>
</protein>
<gene>
    <name evidence="5" type="ORF">LCGC14_0443140</name>
</gene>
<dbReference type="GO" id="GO:0005737">
    <property type="term" value="C:cytoplasm"/>
    <property type="evidence" value="ECO:0007669"/>
    <property type="project" value="UniProtKB-SubCell"/>
</dbReference>
<keyword evidence="3" id="KW-0808">Transferase</keyword>
<proteinExistence type="inferred from homology"/>
<dbReference type="Gene3D" id="3.40.630.70">
    <property type="entry name" value="Leucyl/phenylalanyl-tRNA-protein transferase, C-terminal domain"/>
    <property type="match status" value="1"/>
</dbReference>
<dbReference type="InterPro" id="IPR004616">
    <property type="entry name" value="Leu/Phe-tRNA_Trfase"/>
</dbReference>
<dbReference type="InterPro" id="IPR016181">
    <property type="entry name" value="Acyl_CoA_acyltransferase"/>
</dbReference>